<dbReference type="EC" id="4.1.3.40" evidence="4"/>
<keyword evidence="6" id="KW-1185">Reference proteome</keyword>
<comment type="similarity">
    <text evidence="4">Belongs to the UbiC family.</text>
</comment>
<comment type="pathway">
    <text evidence="4">Cofactor biosynthesis; ubiquinone biosynthesis.</text>
</comment>
<evidence type="ECO:0000313" key="5">
    <source>
        <dbReference type="EMBL" id="RVU35694.1"/>
    </source>
</evidence>
<dbReference type="OrthoDB" id="9789493at2"/>
<dbReference type="EMBL" id="SACS01000013">
    <property type="protein sequence ID" value="RVU35694.1"/>
    <property type="molecule type" value="Genomic_DNA"/>
</dbReference>
<evidence type="ECO:0000256" key="1">
    <source>
        <dbReference type="ARBA" id="ARBA00022490"/>
    </source>
</evidence>
<protein>
    <recommendedName>
        <fullName evidence="4">Probable chorismate pyruvate-lyase</fullName>
        <shortName evidence="4">CL</shortName>
        <shortName evidence="4">CPL</shortName>
        <ecNumber evidence="4">4.1.3.40</ecNumber>
    </recommendedName>
</protein>
<evidence type="ECO:0000313" key="6">
    <source>
        <dbReference type="Proteomes" id="UP000283077"/>
    </source>
</evidence>
<dbReference type="InterPro" id="IPR007440">
    <property type="entry name" value="Chorismate--pyruvate_lyase"/>
</dbReference>
<dbReference type="PANTHER" id="PTHR38683:SF1">
    <property type="entry name" value="CHORISMATE PYRUVATE-LYASE"/>
    <property type="match status" value="1"/>
</dbReference>
<dbReference type="SUPFAM" id="SSF64288">
    <property type="entry name" value="Chorismate lyase-like"/>
    <property type="match status" value="1"/>
</dbReference>
<evidence type="ECO:0000256" key="3">
    <source>
        <dbReference type="ARBA" id="ARBA00023239"/>
    </source>
</evidence>
<keyword evidence="4" id="KW-0670">Pyruvate</keyword>
<dbReference type="GO" id="GO:0008813">
    <property type="term" value="F:chorismate lyase activity"/>
    <property type="evidence" value="ECO:0007669"/>
    <property type="project" value="UniProtKB-UniRule"/>
</dbReference>
<dbReference type="PANTHER" id="PTHR38683">
    <property type="entry name" value="CHORISMATE PYRUVATE-LYASE"/>
    <property type="match status" value="1"/>
</dbReference>
<reference evidence="5 6" key="1">
    <citation type="submission" date="2019-01" db="EMBL/GenBank/DDBJ databases">
        <authorList>
            <person name="Chen W.-M."/>
        </authorList>
    </citation>
    <scope>NUCLEOTIDE SEQUENCE [LARGE SCALE GENOMIC DNA]</scope>
    <source>
        <strain evidence="5 6">KYPC3</strain>
    </source>
</reference>
<sequence>MWYSVLIAPVLCAEVNEAKAFCHGWLRHQLKNAGGVVMMPSVFALTIRCFFMKCDEIFSYAGWQLPAVPLPKSRMPEQASALELPVELAPWLLCPGSLTQKLKSFRSGFWLQLFSEQTVTLPVALANRWQTKIGMQRQVILYLGEQPCVFGQSFLPDHTLQALTPLADLGEQPLGDYIFQQPDLVRGEIEVACFAAGLQLPALGEQPQVWGRRSFFALQQHELLVQEVFLAGLLQQ</sequence>
<dbReference type="GO" id="GO:0006744">
    <property type="term" value="P:ubiquinone biosynthetic process"/>
    <property type="evidence" value="ECO:0007669"/>
    <property type="project" value="UniProtKB-UniRule"/>
</dbReference>
<dbReference type="AlphaFoldDB" id="A0A437QME3"/>
<comment type="catalytic activity">
    <reaction evidence="4">
        <text>chorismate = 4-hydroxybenzoate + pyruvate</text>
        <dbReference type="Rhea" id="RHEA:16505"/>
        <dbReference type="ChEBI" id="CHEBI:15361"/>
        <dbReference type="ChEBI" id="CHEBI:17879"/>
        <dbReference type="ChEBI" id="CHEBI:29748"/>
        <dbReference type="EC" id="4.1.3.40"/>
    </reaction>
</comment>
<feature type="binding site" evidence="4">
    <location>
        <position position="137"/>
    </location>
    <ligand>
        <name>substrate</name>
    </ligand>
</feature>
<dbReference type="Proteomes" id="UP000283077">
    <property type="component" value="Unassembled WGS sequence"/>
</dbReference>
<keyword evidence="2 4" id="KW-0831">Ubiquinone biosynthesis</keyword>
<feature type="binding site" evidence="4">
    <location>
        <position position="174"/>
    </location>
    <ligand>
        <name>substrate</name>
    </ligand>
</feature>
<dbReference type="Pfam" id="PF04345">
    <property type="entry name" value="Chor_lyase"/>
    <property type="match status" value="1"/>
</dbReference>
<organism evidence="5 6">
    <name type="scientific">Rheinheimera riviphila</name>
    <dbReference type="NCBI Taxonomy" id="1834037"/>
    <lineage>
        <taxon>Bacteria</taxon>
        <taxon>Pseudomonadati</taxon>
        <taxon>Pseudomonadota</taxon>
        <taxon>Gammaproteobacteria</taxon>
        <taxon>Chromatiales</taxon>
        <taxon>Chromatiaceae</taxon>
        <taxon>Rheinheimera</taxon>
    </lineage>
</organism>
<dbReference type="GO" id="GO:0042866">
    <property type="term" value="P:pyruvate biosynthetic process"/>
    <property type="evidence" value="ECO:0007669"/>
    <property type="project" value="UniProtKB-UniRule"/>
</dbReference>
<keyword evidence="3 4" id="KW-0456">Lyase</keyword>
<proteinExistence type="inferred from homology"/>
<comment type="subcellular location">
    <subcellularLocation>
        <location evidence="4">Cytoplasm</location>
    </subcellularLocation>
</comment>
<dbReference type="UniPathway" id="UPA00232"/>
<dbReference type="GO" id="GO:0005829">
    <property type="term" value="C:cytosol"/>
    <property type="evidence" value="ECO:0007669"/>
    <property type="project" value="TreeGrafter"/>
</dbReference>
<dbReference type="InterPro" id="IPR028978">
    <property type="entry name" value="Chorismate_lyase_/UTRA_dom_sf"/>
</dbReference>
<keyword evidence="1 4" id="KW-0963">Cytoplasm</keyword>
<accession>A0A437QME3</accession>
<evidence type="ECO:0000256" key="2">
    <source>
        <dbReference type="ARBA" id="ARBA00022688"/>
    </source>
</evidence>
<dbReference type="Gene3D" id="3.40.1410.10">
    <property type="entry name" value="Chorismate lyase-like"/>
    <property type="match status" value="1"/>
</dbReference>
<comment type="caution">
    <text evidence="5">The sequence shown here is derived from an EMBL/GenBank/DDBJ whole genome shotgun (WGS) entry which is preliminary data.</text>
</comment>
<name>A0A437QME3_9GAMM</name>
<evidence type="ECO:0000256" key="4">
    <source>
        <dbReference type="HAMAP-Rule" id="MF_01632"/>
    </source>
</evidence>
<comment type="caution">
    <text evidence="4">Lacks conserved residue(s) required for the propagation of feature annotation.</text>
</comment>
<gene>
    <name evidence="4" type="primary">ubiC</name>
    <name evidence="5" type="ORF">EOE67_12775</name>
</gene>
<comment type="function">
    <text evidence="4">Removes the pyruvyl group from chorismate, with concomitant aromatization of the ring, to provide 4-hydroxybenzoate (4HB) for the ubiquinone pathway.</text>
</comment>
<feature type="binding site" evidence="4">
    <location>
        <position position="227"/>
    </location>
    <ligand>
        <name>substrate</name>
    </ligand>
</feature>
<dbReference type="HAMAP" id="MF_01632">
    <property type="entry name" value="UbiC"/>
    <property type="match status" value="1"/>
</dbReference>